<accession>A0A1M4ZG62</accession>
<name>A0A1M4ZG62_9CLOT</name>
<evidence type="ECO:0000313" key="2">
    <source>
        <dbReference type="Proteomes" id="UP000184423"/>
    </source>
</evidence>
<keyword evidence="2" id="KW-1185">Reference proteome</keyword>
<evidence type="ECO:0000313" key="1">
    <source>
        <dbReference type="EMBL" id="SHF17029.1"/>
    </source>
</evidence>
<organism evidence="1 2">
    <name type="scientific">Caloramator proteoclasticus DSM 10124</name>
    <dbReference type="NCBI Taxonomy" id="1121262"/>
    <lineage>
        <taxon>Bacteria</taxon>
        <taxon>Bacillati</taxon>
        <taxon>Bacillota</taxon>
        <taxon>Clostridia</taxon>
        <taxon>Eubacteriales</taxon>
        <taxon>Clostridiaceae</taxon>
        <taxon>Caloramator</taxon>
    </lineage>
</organism>
<dbReference type="Proteomes" id="UP000184423">
    <property type="component" value="Unassembled WGS sequence"/>
</dbReference>
<proteinExistence type="predicted"/>
<dbReference type="EMBL" id="FQVG01000039">
    <property type="protein sequence ID" value="SHF17029.1"/>
    <property type="molecule type" value="Genomic_DNA"/>
</dbReference>
<protein>
    <submittedName>
        <fullName evidence="1">Uncharacterized protein</fullName>
    </submittedName>
</protein>
<dbReference type="RefSeq" id="WP_073249305.1">
    <property type="nucleotide sequence ID" value="NZ_FQVG01000039.1"/>
</dbReference>
<sequence length="110" mass="12843">MRKKTVERKKIREKLGVKDSNLNTYLTNAWKQGYDIEFEGPRHKRLYVYKGKLPKKQYISVDELIEKFKGKEIHKNILVDVAINDTKWQTKTIKAIIQQVSKAGVKVVGI</sequence>
<dbReference type="AlphaFoldDB" id="A0A1M4ZG62"/>
<reference evidence="2" key="1">
    <citation type="submission" date="2016-11" db="EMBL/GenBank/DDBJ databases">
        <authorList>
            <person name="Varghese N."/>
            <person name="Submissions S."/>
        </authorList>
    </citation>
    <scope>NUCLEOTIDE SEQUENCE [LARGE SCALE GENOMIC DNA]</scope>
    <source>
        <strain evidence="2">DSM 10124</strain>
    </source>
</reference>
<gene>
    <name evidence="1" type="ORF">SAMN02746091_01917</name>
</gene>